<organism evidence="1 2">
    <name type="scientific">Luteolibacter algae</name>
    <dbReference type="NCBI Taxonomy" id="454151"/>
    <lineage>
        <taxon>Bacteria</taxon>
        <taxon>Pseudomonadati</taxon>
        <taxon>Verrucomicrobiota</taxon>
        <taxon>Verrucomicrobiia</taxon>
        <taxon>Verrucomicrobiales</taxon>
        <taxon>Verrucomicrobiaceae</taxon>
        <taxon>Luteolibacter</taxon>
    </lineage>
</organism>
<dbReference type="Proteomes" id="UP001597375">
    <property type="component" value="Unassembled WGS sequence"/>
</dbReference>
<proteinExistence type="predicted"/>
<dbReference type="InterPro" id="IPR011990">
    <property type="entry name" value="TPR-like_helical_dom_sf"/>
</dbReference>
<evidence type="ECO:0000313" key="2">
    <source>
        <dbReference type="Proteomes" id="UP001597375"/>
    </source>
</evidence>
<reference evidence="2" key="1">
    <citation type="journal article" date="2019" name="Int. J. Syst. Evol. Microbiol.">
        <title>The Global Catalogue of Microorganisms (GCM) 10K type strain sequencing project: providing services to taxonomists for standard genome sequencing and annotation.</title>
        <authorList>
            <consortium name="The Broad Institute Genomics Platform"/>
            <consortium name="The Broad Institute Genome Sequencing Center for Infectious Disease"/>
            <person name="Wu L."/>
            <person name="Ma J."/>
        </authorList>
    </citation>
    <scope>NUCLEOTIDE SEQUENCE [LARGE SCALE GENOMIC DNA]</scope>
    <source>
        <strain evidence="2">CGMCC 4.7106</strain>
    </source>
</reference>
<keyword evidence="2" id="KW-1185">Reference proteome</keyword>
<evidence type="ECO:0000313" key="1">
    <source>
        <dbReference type="EMBL" id="MFD2256433.1"/>
    </source>
</evidence>
<accession>A0ABW5D5U1</accession>
<protein>
    <recommendedName>
        <fullName evidence="3">DUF4034 domain-containing protein</fullName>
    </recommendedName>
</protein>
<comment type="caution">
    <text evidence="1">The sequence shown here is derived from an EMBL/GenBank/DDBJ whole genome shotgun (WGS) entry which is preliminary data.</text>
</comment>
<evidence type="ECO:0008006" key="3">
    <source>
        <dbReference type="Google" id="ProtNLM"/>
    </source>
</evidence>
<sequence>MTQGKKYLVLGAAILGMGALRLPFEKKLTDELYAAHLLPPKLEVRTGEKIGQTFSAVSLGGLRTLVATFLNLRAFGFFSEQKWADVEETFDTIVDLAPRTRYYWDTGSWHQAYNAASYYLYESEIPALRRKLLWRESVLKGKAFLERGIRNNPDDPALWERLGVLLSDSNKIAAFGSPAEAYEQAYDAFMSAVATGNSRDYTKRAALYSLARVPGREGEALKLAREIHQEQERIPPTVLALLFVLSYHEQPTQPVMSLVNSIFPDKRTAYDILGNLWLRSREHYPVYGIAQAVSQIEAYFNIPEEESLLKVPISPPTNMDDYFIRK</sequence>
<gene>
    <name evidence="1" type="ORF">ACFSSA_07090</name>
</gene>
<dbReference type="RefSeq" id="WP_386819655.1">
    <property type="nucleotide sequence ID" value="NZ_JBHUIT010000008.1"/>
</dbReference>
<name>A0ABW5D5U1_9BACT</name>
<dbReference type="EMBL" id="JBHUIT010000008">
    <property type="protein sequence ID" value="MFD2256433.1"/>
    <property type="molecule type" value="Genomic_DNA"/>
</dbReference>
<dbReference type="Gene3D" id="1.25.40.10">
    <property type="entry name" value="Tetratricopeptide repeat domain"/>
    <property type="match status" value="1"/>
</dbReference>